<proteinExistence type="predicted"/>
<evidence type="ECO:0000313" key="2">
    <source>
        <dbReference type="Proteomes" id="UP000828251"/>
    </source>
</evidence>
<accession>A0A9D3UK72</accession>
<reference evidence="1 2" key="1">
    <citation type="journal article" date="2021" name="Plant Biotechnol. J.">
        <title>Multi-omics assisted identification of the key and species-specific regulatory components of drought-tolerant mechanisms in Gossypium stocksii.</title>
        <authorList>
            <person name="Yu D."/>
            <person name="Ke L."/>
            <person name="Zhang D."/>
            <person name="Wu Y."/>
            <person name="Sun Y."/>
            <person name="Mei J."/>
            <person name="Sun J."/>
            <person name="Sun Y."/>
        </authorList>
    </citation>
    <scope>NUCLEOTIDE SEQUENCE [LARGE SCALE GENOMIC DNA]</scope>
    <source>
        <strain evidence="2">cv. E1</strain>
        <tissue evidence="1">Leaf</tissue>
    </source>
</reference>
<protein>
    <submittedName>
        <fullName evidence="1">Uncharacterized protein</fullName>
    </submittedName>
</protein>
<gene>
    <name evidence="1" type="ORF">J1N35_037427</name>
</gene>
<dbReference type="EMBL" id="JAIQCV010000011">
    <property type="protein sequence ID" value="KAH1046643.1"/>
    <property type="molecule type" value="Genomic_DNA"/>
</dbReference>
<dbReference type="OrthoDB" id="10448406at2759"/>
<evidence type="ECO:0000313" key="1">
    <source>
        <dbReference type="EMBL" id="KAH1046643.1"/>
    </source>
</evidence>
<organism evidence="1 2">
    <name type="scientific">Gossypium stocksii</name>
    <dbReference type="NCBI Taxonomy" id="47602"/>
    <lineage>
        <taxon>Eukaryota</taxon>
        <taxon>Viridiplantae</taxon>
        <taxon>Streptophyta</taxon>
        <taxon>Embryophyta</taxon>
        <taxon>Tracheophyta</taxon>
        <taxon>Spermatophyta</taxon>
        <taxon>Magnoliopsida</taxon>
        <taxon>eudicotyledons</taxon>
        <taxon>Gunneridae</taxon>
        <taxon>Pentapetalae</taxon>
        <taxon>rosids</taxon>
        <taxon>malvids</taxon>
        <taxon>Malvales</taxon>
        <taxon>Malvaceae</taxon>
        <taxon>Malvoideae</taxon>
        <taxon>Gossypium</taxon>
    </lineage>
</organism>
<sequence>MVICEPRKFIDLNFCKTEGGLSRWVGIGSDGDGRGLGSFVSSPSWSDELSLTSPKAVAPELLKEKVEEK</sequence>
<keyword evidence="2" id="KW-1185">Reference proteome</keyword>
<dbReference type="Proteomes" id="UP000828251">
    <property type="component" value="Unassembled WGS sequence"/>
</dbReference>
<comment type="caution">
    <text evidence="1">The sequence shown here is derived from an EMBL/GenBank/DDBJ whole genome shotgun (WGS) entry which is preliminary data.</text>
</comment>
<name>A0A9D3UK72_9ROSI</name>
<dbReference type="AlphaFoldDB" id="A0A9D3UK72"/>